<organism evidence="2 3">
    <name type="scientific">Candidatus Microbacterium stercoravium</name>
    <dbReference type="NCBI Taxonomy" id="2838697"/>
    <lineage>
        <taxon>Bacteria</taxon>
        <taxon>Bacillati</taxon>
        <taxon>Actinomycetota</taxon>
        <taxon>Actinomycetes</taxon>
        <taxon>Micrococcales</taxon>
        <taxon>Microbacteriaceae</taxon>
        <taxon>Microbacterium</taxon>
    </lineage>
</organism>
<evidence type="ECO:0000313" key="3">
    <source>
        <dbReference type="Proteomes" id="UP000824220"/>
    </source>
</evidence>
<protein>
    <submittedName>
        <fullName evidence="2">Uncharacterized protein</fullName>
    </submittedName>
</protein>
<feature type="transmembrane region" description="Helical" evidence="1">
    <location>
        <begin position="102"/>
        <end position="123"/>
    </location>
</feature>
<feature type="transmembrane region" description="Helical" evidence="1">
    <location>
        <begin position="74"/>
        <end position="96"/>
    </location>
</feature>
<name>A0A9D2H878_9MICO</name>
<evidence type="ECO:0000313" key="2">
    <source>
        <dbReference type="EMBL" id="HJA05331.1"/>
    </source>
</evidence>
<proteinExistence type="predicted"/>
<comment type="caution">
    <text evidence="2">The sequence shown here is derived from an EMBL/GenBank/DDBJ whole genome shotgun (WGS) entry which is preliminary data.</text>
</comment>
<gene>
    <name evidence="2" type="ORF">H9800_10785</name>
</gene>
<dbReference type="AlphaFoldDB" id="A0A9D2H878"/>
<dbReference type="Proteomes" id="UP000824220">
    <property type="component" value="Unassembled WGS sequence"/>
</dbReference>
<keyword evidence="1" id="KW-0812">Transmembrane</keyword>
<keyword evidence="1" id="KW-1133">Transmembrane helix</keyword>
<sequence length="142" mass="14504">TAAVATAALGAIWPRTGLAWFSLAVVPLGVLWQPLGLAPTMLAVAALHLGHVLAAMMLAIPARSRVSLAALRPTAMRWLGVQVVAQALAVVAVALPRADGPGLAWAAPVGAGAVAILAVLLLLGLDTPRHPEQTAPHEQSFE</sequence>
<feature type="non-terminal residue" evidence="2">
    <location>
        <position position="1"/>
    </location>
</feature>
<reference evidence="2" key="1">
    <citation type="journal article" date="2021" name="PeerJ">
        <title>Extensive microbial diversity within the chicken gut microbiome revealed by metagenomics and culture.</title>
        <authorList>
            <person name="Gilroy R."/>
            <person name="Ravi A."/>
            <person name="Getino M."/>
            <person name="Pursley I."/>
            <person name="Horton D.L."/>
            <person name="Alikhan N.F."/>
            <person name="Baker D."/>
            <person name="Gharbi K."/>
            <person name="Hall N."/>
            <person name="Watson M."/>
            <person name="Adriaenssens E.M."/>
            <person name="Foster-Nyarko E."/>
            <person name="Jarju S."/>
            <person name="Secka A."/>
            <person name="Antonio M."/>
            <person name="Oren A."/>
            <person name="Chaudhuri R.R."/>
            <person name="La Ragione R."/>
            <person name="Hildebrand F."/>
            <person name="Pallen M.J."/>
        </authorList>
    </citation>
    <scope>NUCLEOTIDE SEQUENCE</scope>
    <source>
        <strain evidence="2">ChiHjej8B7-3636</strain>
    </source>
</reference>
<reference evidence="2" key="2">
    <citation type="submission" date="2021-04" db="EMBL/GenBank/DDBJ databases">
        <authorList>
            <person name="Gilroy R."/>
        </authorList>
    </citation>
    <scope>NUCLEOTIDE SEQUENCE</scope>
    <source>
        <strain evidence="2">ChiHjej8B7-3636</strain>
    </source>
</reference>
<dbReference type="EMBL" id="DXAM01000147">
    <property type="protein sequence ID" value="HJA05331.1"/>
    <property type="molecule type" value="Genomic_DNA"/>
</dbReference>
<keyword evidence="1" id="KW-0472">Membrane</keyword>
<feature type="transmembrane region" description="Helical" evidence="1">
    <location>
        <begin position="40"/>
        <end position="62"/>
    </location>
</feature>
<evidence type="ECO:0000256" key="1">
    <source>
        <dbReference type="SAM" id="Phobius"/>
    </source>
</evidence>
<accession>A0A9D2H878</accession>